<accession>A0A4Y9VTR8</accession>
<gene>
    <name evidence="8" type="ORF">C3Y98_03445</name>
</gene>
<dbReference type="AlphaFoldDB" id="A0A4Y9VTR8"/>
<evidence type="ECO:0000256" key="3">
    <source>
        <dbReference type="ARBA" id="ARBA00022692"/>
    </source>
</evidence>
<dbReference type="EMBL" id="PQVH01000005">
    <property type="protein sequence ID" value="TFW72669.1"/>
    <property type="molecule type" value="Genomic_DNA"/>
</dbReference>
<reference evidence="8 9" key="1">
    <citation type="submission" date="2018-02" db="EMBL/GenBank/DDBJ databases">
        <title>A novel lanthanide dependent methylotroph, Methylotenera sp. La3113.</title>
        <authorList>
            <person name="Lv H."/>
            <person name="Tani A."/>
        </authorList>
    </citation>
    <scope>NUCLEOTIDE SEQUENCE [LARGE SCALE GENOMIC DNA]</scope>
    <source>
        <strain evidence="8 9">La3113</strain>
    </source>
</reference>
<evidence type="ECO:0000256" key="4">
    <source>
        <dbReference type="ARBA" id="ARBA00022989"/>
    </source>
</evidence>
<dbReference type="OrthoDB" id="5298807at2"/>
<comment type="caution">
    <text evidence="8">The sequence shown here is derived from an EMBL/GenBank/DDBJ whole genome shotgun (WGS) entry which is preliminary data.</text>
</comment>
<dbReference type="RefSeq" id="WP_135276699.1">
    <property type="nucleotide sequence ID" value="NZ_PQVH01000005.1"/>
</dbReference>
<dbReference type="InterPro" id="IPR051791">
    <property type="entry name" value="Pra-immunoreactive"/>
</dbReference>
<feature type="transmembrane region" description="Helical" evidence="6">
    <location>
        <begin position="57"/>
        <end position="76"/>
    </location>
</feature>
<feature type="domain" description="RDD" evidence="7">
    <location>
        <begin position="26"/>
        <end position="139"/>
    </location>
</feature>
<evidence type="ECO:0000259" key="7">
    <source>
        <dbReference type="Pfam" id="PF06271"/>
    </source>
</evidence>
<protein>
    <submittedName>
        <fullName evidence="8">RDD family protein</fullName>
    </submittedName>
</protein>
<evidence type="ECO:0000256" key="5">
    <source>
        <dbReference type="ARBA" id="ARBA00023136"/>
    </source>
</evidence>
<keyword evidence="5 6" id="KW-0472">Membrane</keyword>
<evidence type="ECO:0000256" key="2">
    <source>
        <dbReference type="ARBA" id="ARBA00022475"/>
    </source>
</evidence>
<dbReference type="PANTHER" id="PTHR36115:SF10">
    <property type="entry name" value="RDD DOMAIN-CONTAINING PROTEIN"/>
    <property type="match status" value="1"/>
</dbReference>
<feature type="transmembrane region" description="Helical" evidence="6">
    <location>
        <begin position="108"/>
        <end position="127"/>
    </location>
</feature>
<proteinExistence type="predicted"/>
<dbReference type="GO" id="GO:0005886">
    <property type="term" value="C:plasma membrane"/>
    <property type="evidence" value="ECO:0007669"/>
    <property type="project" value="UniProtKB-SubCell"/>
</dbReference>
<dbReference type="Pfam" id="PF06271">
    <property type="entry name" value="RDD"/>
    <property type="match status" value="1"/>
</dbReference>
<dbReference type="PANTHER" id="PTHR36115">
    <property type="entry name" value="PROLINE-RICH ANTIGEN HOMOLOG-RELATED"/>
    <property type="match status" value="1"/>
</dbReference>
<organism evidence="8 9">
    <name type="scientific">Methylotenera oryzisoli</name>
    <dbReference type="NCBI Taxonomy" id="2080758"/>
    <lineage>
        <taxon>Bacteria</taxon>
        <taxon>Pseudomonadati</taxon>
        <taxon>Pseudomonadota</taxon>
        <taxon>Betaproteobacteria</taxon>
        <taxon>Nitrosomonadales</taxon>
        <taxon>Methylophilaceae</taxon>
        <taxon>Methylotenera</taxon>
    </lineage>
</organism>
<evidence type="ECO:0000313" key="8">
    <source>
        <dbReference type="EMBL" id="TFW72669.1"/>
    </source>
</evidence>
<comment type="subcellular location">
    <subcellularLocation>
        <location evidence="1">Cell membrane</location>
        <topology evidence="1">Multi-pass membrane protein</topology>
    </subcellularLocation>
</comment>
<feature type="transmembrane region" description="Helical" evidence="6">
    <location>
        <begin position="21"/>
        <end position="45"/>
    </location>
</feature>
<evidence type="ECO:0000256" key="1">
    <source>
        <dbReference type="ARBA" id="ARBA00004651"/>
    </source>
</evidence>
<keyword evidence="3 6" id="KW-0812">Transmembrane</keyword>
<evidence type="ECO:0000256" key="6">
    <source>
        <dbReference type="SAM" id="Phobius"/>
    </source>
</evidence>
<keyword evidence="2" id="KW-1003">Cell membrane</keyword>
<keyword evidence="9" id="KW-1185">Reference proteome</keyword>
<keyword evidence="4 6" id="KW-1133">Transmembrane helix</keyword>
<sequence length="146" mass="16293">MHTQESAVISSKPQAPSLLKLSACLLYELLTIVALCLVLAGLFYALFGDATEGVKHLLQQMFLWGMLGAYYLRCWIKTGQTLAMQAWHLKVVTQNNAPLPMSTALVRYLLASLSLVLFGLGFVWAVVDKDRLFLHDRLLKSKIIVV</sequence>
<dbReference type="InterPro" id="IPR010432">
    <property type="entry name" value="RDD"/>
</dbReference>
<dbReference type="Proteomes" id="UP000297706">
    <property type="component" value="Unassembled WGS sequence"/>
</dbReference>
<name>A0A4Y9VTR8_9PROT</name>
<evidence type="ECO:0000313" key="9">
    <source>
        <dbReference type="Proteomes" id="UP000297706"/>
    </source>
</evidence>